<dbReference type="RefSeq" id="WP_204699507.1">
    <property type="nucleotide sequence ID" value="NZ_JAFBEC010000016.1"/>
</dbReference>
<sequence>MDEQTKHFNLINIYHDLHELAEISGEEYQTTRYLTNHLQQLGLHVHHFKTTTGLYVEVGHGKRIIALRADIDAVDQQVNGEWKANHSCGHDAHMTIALGVISNLLNRQSTLPEDHTYRFIFQPAEETGLGAMSLCKEGVIDDVSMLFGMHLRPIQELSSGQYSPAIQHGASRFMTGTITGDDAHGARPHLNVNSIQVGMDFVAKLNAMSLDPMATYSAKMTAFHAGGKSPNIIPGNAHFSLDLRADENDTMELLTANIMNIKDTLRSYYGVEIELTIGDDTPGAVIDEVAEAILSKAIVECVGEQNLKPRLHTPGSDDFHNYTIYHPALKATMLGIGCNLEPGLHHPAMHFDLDQLRAAVRILSHAMQIST</sequence>
<dbReference type="EC" id="3.5.1.-" evidence="2"/>
<dbReference type="NCBIfam" id="TIGR01891">
    <property type="entry name" value="amidohydrolases"/>
    <property type="match status" value="1"/>
</dbReference>
<dbReference type="InterPro" id="IPR011650">
    <property type="entry name" value="Peptidase_M20_dimer"/>
</dbReference>
<dbReference type="SUPFAM" id="SSF55031">
    <property type="entry name" value="Bacterial exopeptidase dimerisation domain"/>
    <property type="match status" value="1"/>
</dbReference>
<dbReference type="InterPro" id="IPR036264">
    <property type="entry name" value="Bact_exopeptidase_dim_dom"/>
</dbReference>
<evidence type="ECO:0000259" key="1">
    <source>
        <dbReference type="Pfam" id="PF07687"/>
    </source>
</evidence>
<evidence type="ECO:0000313" key="2">
    <source>
        <dbReference type="EMBL" id="MBM7634732.1"/>
    </source>
</evidence>
<accession>A0ABS2PH15</accession>
<dbReference type="Gene3D" id="3.40.630.10">
    <property type="entry name" value="Zn peptidases"/>
    <property type="match status" value="1"/>
</dbReference>
<evidence type="ECO:0000313" key="3">
    <source>
        <dbReference type="Proteomes" id="UP000741863"/>
    </source>
</evidence>
<dbReference type="Pfam" id="PF01546">
    <property type="entry name" value="Peptidase_M20"/>
    <property type="match status" value="1"/>
</dbReference>
<comment type="caution">
    <text evidence="2">The sequence shown here is derived from an EMBL/GenBank/DDBJ whole genome shotgun (WGS) entry which is preliminary data.</text>
</comment>
<name>A0ABS2PH15_9BACL</name>
<reference evidence="2 3" key="1">
    <citation type="submission" date="2021-01" db="EMBL/GenBank/DDBJ databases">
        <title>Genomic Encyclopedia of Type Strains, Phase IV (KMG-IV): sequencing the most valuable type-strain genomes for metagenomic binning, comparative biology and taxonomic classification.</title>
        <authorList>
            <person name="Goeker M."/>
        </authorList>
    </citation>
    <scope>NUCLEOTIDE SEQUENCE [LARGE SCALE GENOMIC DNA]</scope>
    <source>
        <strain evidence="2 3">DSM 25540</strain>
    </source>
</reference>
<keyword evidence="2" id="KW-0378">Hydrolase</keyword>
<gene>
    <name evidence="2" type="ORF">JOD17_003858</name>
</gene>
<dbReference type="InterPro" id="IPR017439">
    <property type="entry name" value="Amidohydrolase"/>
</dbReference>
<dbReference type="EMBL" id="JAFBEC010000016">
    <property type="protein sequence ID" value="MBM7634732.1"/>
    <property type="molecule type" value="Genomic_DNA"/>
</dbReference>
<dbReference type="InterPro" id="IPR002933">
    <property type="entry name" value="Peptidase_M20"/>
</dbReference>
<keyword evidence="3" id="KW-1185">Reference proteome</keyword>
<dbReference type="PIRSF" id="PIRSF005962">
    <property type="entry name" value="Pept_M20D_amidohydro"/>
    <property type="match status" value="1"/>
</dbReference>
<dbReference type="GO" id="GO:0016787">
    <property type="term" value="F:hydrolase activity"/>
    <property type="evidence" value="ECO:0007669"/>
    <property type="project" value="UniProtKB-KW"/>
</dbReference>
<feature type="domain" description="Peptidase M20 dimerisation" evidence="1">
    <location>
        <begin position="177"/>
        <end position="260"/>
    </location>
</feature>
<protein>
    <submittedName>
        <fullName evidence="2">Amidohydrolase</fullName>
        <ecNumber evidence="2">3.5.1.-</ecNumber>
    </submittedName>
</protein>
<dbReference type="Pfam" id="PF07687">
    <property type="entry name" value="M20_dimer"/>
    <property type="match status" value="1"/>
</dbReference>
<dbReference type="Proteomes" id="UP000741863">
    <property type="component" value="Unassembled WGS sequence"/>
</dbReference>
<dbReference type="PANTHER" id="PTHR11014:SF122">
    <property type="entry name" value="AMIDOHYDROLASE AMHX"/>
    <property type="match status" value="1"/>
</dbReference>
<proteinExistence type="predicted"/>
<organism evidence="2 3">
    <name type="scientific">Geomicrobium sediminis</name>
    <dbReference type="NCBI Taxonomy" id="1347788"/>
    <lineage>
        <taxon>Bacteria</taxon>
        <taxon>Bacillati</taxon>
        <taxon>Bacillota</taxon>
        <taxon>Bacilli</taxon>
        <taxon>Bacillales</taxon>
        <taxon>Geomicrobium</taxon>
    </lineage>
</organism>
<dbReference type="PANTHER" id="PTHR11014">
    <property type="entry name" value="PEPTIDASE M20 FAMILY MEMBER"/>
    <property type="match status" value="1"/>
</dbReference>
<dbReference type="Gene3D" id="3.30.70.360">
    <property type="match status" value="1"/>
</dbReference>
<dbReference type="SUPFAM" id="SSF53187">
    <property type="entry name" value="Zn-dependent exopeptidases"/>
    <property type="match status" value="1"/>
</dbReference>